<proteinExistence type="predicted"/>
<feature type="region of interest" description="Disordered" evidence="1">
    <location>
        <begin position="139"/>
        <end position="319"/>
    </location>
</feature>
<protein>
    <submittedName>
        <fullName evidence="2">Uncharacterized protein</fullName>
    </submittedName>
</protein>
<sequence length="319" mass="35746">MRNAASAHSSMRSVTRNPSTHIDRYMSTQTIGPRAGSYYPRSEGRVWNRSAQAMRFQLEQMELSRCRTLKRTSELQTHRMEHHYYMSGRQVWLQGKYDVEEDALQGLRDLAHARKGAAHKGRGLSMLYEVNKYFGRNREREMTTPTLRPPTSQSAAHSSVRQTPVPSNPPLAEVTRTTEHVGVCSCDGPVTPTSQQNTESQKPLTGKTKPTKMTAPADTSAMSDKQGSQGNLRPNDAEPEQAWQSPEHSDIVTTAQTDEDKTHDENADSYQAESQDVNEDPTSKADPTQLENSENNDVVNDNNRTNQVAENVEENAMID</sequence>
<name>A0AAD9PFW7_RIDPI</name>
<dbReference type="EMBL" id="JAODUO010000006">
    <property type="protein sequence ID" value="KAK2193836.1"/>
    <property type="molecule type" value="Genomic_DNA"/>
</dbReference>
<comment type="caution">
    <text evidence="2">The sequence shown here is derived from an EMBL/GenBank/DDBJ whole genome shotgun (WGS) entry which is preliminary data.</text>
</comment>
<feature type="compositionally biased region" description="Polar residues" evidence="1">
    <location>
        <begin position="191"/>
        <end position="203"/>
    </location>
</feature>
<feature type="compositionally biased region" description="Polar residues" evidence="1">
    <location>
        <begin position="242"/>
        <end position="256"/>
    </location>
</feature>
<gene>
    <name evidence="2" type="ORF">NP493_5g13012</name>
</gene>
<dbReference type="Proteomes" id="UP001209878">
    <property type="component" value="Unassembled WGS sequence"/>
</dbReference>
<accession>A0AAD9PFW7</accession>
<feature type="compositionally biased region" description="Low complexity" evidence="1">
    <location>
        <begin position="291"/>
        <end position="303"/>
    </location>
</feature>
<reference evidence="2" key="1">
    <citation type="journal article" date="2023" name="Mol. Biol. Evol.">
        <title>Third-Generation Sequencing Reveals the Adaptive Role of the Epigenome in Three Deep-Sea Polychaetes.</title>
        <authorList>
            <person name="Perez M."/>
            <person name="Aroh O."/>
            <person name="Sun Y."/>
            <person name="Lan Y."/>
            <person name="Juniper S.K."/>
            <person name="Young C.R."/>
            <person name="Angers B."/>
            <person name="Qian P.Y."/>
        </authorList>
    </citation>
    <scope>NUCLEOTIDE SEQUENCE</scope>
    <source>
        <strain evidence="2">R07B-5</strain>
    </source>
</reference>
<evidence type="ECO:0000313" key="2">
    <source>
        <dbReference type="EMBL" id="KAK2193836.1"/>
    </source>
</evidence>
<keyword evidence="3" id="KW-1185">Reference proteome</keyword>
<evidence type="ECO:0000313" key="3">
    <source>
        <dbReference type="Proteomes" id="UP001209878"/>
    </source>
</evidence>
<evidence type="ECO:0000256" key="1">
    <source>
        <dbReference type="SAM" id="MobiDB-lite"/>
    </source>
</evidence>
<feature type="compositionally biased region" description="Polar residues" evidence="1">
    <location>
        <begin position="220"/>
        <end position="232"/>
    </location>
</feature>
<organism evidence="2 3">
    <name type="scientific">Ridgeia piscesae</name>
    <name type="common">Tubeworm</name>
    <dbReference type="NCBI Taxonomy" id="27915"/>
    <lineage>
        <taxon>Eukaryota</taxon>
        <taxon>Metazoa</taxon>
        <taxon>Spiralia</taxon>
        <taxon>Lophotrochozoa</taxon>
        <taxon>Annelida</taxon>
        <taxon>Polychaeta</taxon>
        <taxon>Sedentaria</taxon>
        <taxon>Canalipalpata</taxon>
        <taxon>Sabellida</taxon>
        <taxon>Siboglinidae</taxon>
        <taxon>Ridgeia</taxon>
    </lineage>
</organism>
<feature type="region of interest" description="Disordered" evidence="1">
    <location>
        <begin position="1"/>
        <end position="21"/>
    </location>
</feature>
<feature type="compositionally biased region" description="Polar residues" evidence="1">
    <location>
        <begin position="143"/>
        <end position="165"/>
    </location>
</feature>
<dbReference type="AlphaFoldDB" id="A0AAD9PFW7"/>